<organism evidence="2 3">
    <name type="scientific">Ampelomyces quisqualis</name>
    <name type="common">Powdery mildew agent</name>
    <dbReference type="NCBI Taxonomy" id="50730"/>
    <lineage>
        <taxon>Eukaryota</taxon>
        <taxon>Fungi</taxon>
        <taxon>Dikarya</taxon>
        <taxon>Ascomycota</taxon>
        <taxon>Pezizomycotina</taxon>
        <taxon>Dothideomycetes</taxon>
        <taxon>Pleosporomycetidae</taxon>
        <taxon>Pleosporales</taxon>
        <taxon>Pleosporineae</taxon>
        <taxon>Phaeosphaeriaceae</taxon>
        <taxon>Ampelomyces</taxon>
    </lineage>
</organism>
<gene>
    <name evidence="2" type="ORF">BDU57DRAFT_321279</name>
</gene>
<dbReference type="EMBL" id="ML979138">
    <property type="protein sequence ID" value="KAF1913760.1"/>
    <property type="molecule type" value="Genomic_DNA"/>
</dbReference>
<dbReference type="AlphaFoldDB" id="A0A6A5QG18"/>
<feature type="region of interest" description="Disordered" evidence="1">
    <location>
        <begin position="42"/>
        <end position="92"/>
    </location>
</feature>
<protein>
    <submittedName>
        <fullName evidence="2">Uncharacterized protein</fullName>
    </submittedName>
</protein>
<dbReference type="OrthoDB" id="3929108at2759"/>
<keyword evidence="3" id="KW-1185">Reference proteome</keyword>
<evidence type="ECO:0000256" key="1">
    <source>
        <dbReference type="SAM" id="MobiDB-lite"/>
    </source>
</evidence>
<reference evidence="2" key="1">
    <citation type="journal article" date="2020" name="Stud. Mycol.">
        <title>101 Dothideomycetes genomes: a test case for predicting lifestyles and emergence of pathogens.</title>
        <authorList>
            <person name="Haridas S."/>
            <person name="Albert R."/>
            <person name="Binder M."/>
            <person name="Bloem J."/>
            <person name="Labutti K."/>
            <person name="Salamov A."/>
            <person name="Andreopoulos B."/>
            <person name="Baker S."/>
            <person name="Barry K."/>
            <person name="Bills G."/>
            <person name="Bluhm B."/>
            <person name="Cannon C."/>
            <person name="Castanera R."/>
            <person name="Culley D."/>
            <person name="Daum C."/>
            <person name="Ezra D."/>
            <person name="Gonzalez J."/>
            <person name="Henrissat B."/>
            <person name="Kuo A."/>
            <person name="Liang C."/>
            <person name="Lipzen A."/>
            <person name="Lutzoni F."/>
            <person name="Magnuson J."/>
            <person name="Mondo S."/>
            <person name="Nolan M."/>
            <person name="Ohm R."/>
            <person name="Pangilinan J."/>
            <person name="Park H.-J."/>
            <person name="Ramirez L."/>
            <person name="Alfaro M."/>
            <person name="Sun H."/>
            <person name="Tritt A."/>
            <person name="Yoshinaga Y."/>
            <person name="Zwiers L.-H."/>
            <person name="Turgeon B."/>
            <person name="Goodwin S."/>
            <person name="Spatafora J."/>
            <person name="Crous P."/>
            <person name="Grigoriev I."/>
        </authorList>
    </citation>
    <scope>NUCLEOTIDE SEQUENCE</scope>
    <source>
        <strain evidence="2">HMLAC05119</strain>
    </source>
</reference>
<sequence>MCHWTLRVWECGDSYFTKHSPCSFDRAAHSSNLLLNPLHPSIRPVKQETNPSQSPAATTRSESRPKPLSKTANQDAKDHLRPPASTVHSNPHLPTLTLAAIPHRDVHSCEDAHVLGSPPESILPRNANTGKVIDGLSFSEIGSKSRFGDKTLVPEHRCTVFEVVLQSKEATMCPACARNPQRAKLPAHARRCMGPS</sequence>
<feature type="compositionally biased region" description="Polar residues" evidence="1">
    <location>
        <begin position="47"/>
        <end position="60"/>
    </location>
</feature>
<evidence type="ECO:0000313" key="3">
    <source>
        <dbReference type="Proteomes" id="UP000800096"/>
    </source>
</evidence>
<evidence type="ECO:0000313" key="2">
    <source>
        <dbReference type="EMBL" id="KAF1913760.1"/>
    </source>
</evidence>
<proteinExistence type="predicted"/>
<accession>A0A6A5QG18</accession>
<name>A0A6A5QG18_AMPQU</name>
<dbReference type="Proteomes" id="UP000800096">
    <property type="component" value="Unassembled WGS sequence"/>
</dbReference>